<evidence type="ECO:0000256" key="6">
    <source>
        <dbReference type="ARBA" id="ARBA00023157"/>
    </source>
</evidence>
<accession>A0A154PLU9</accession>
<dbReference type="InterPro" id="IPR029033">
    <property type="entry name" value="His_PPase_superfam"/>
</dbReference>
<evidence type="ECO:0000313" key="10">
    <source>
        <dbReference type="Proteomes" id="UP000076502"/>
    </source>
</evidence>
<feature type="non-terminal residue" evidence="9">
    <location>
        <position position="1"/>
    </location>
</feature>
<evidence type="ECO:0000256" key="5">
    <source>
        <dbReference type="ARBA" id="ARBA00022801"/>
    </source>
</evidence>
<dbReference type="AlphaFoldDB" id="A0A154PLU9"/>
<dbReference type="InterPro" id="IPR050645">
    <property type="entry name" value="Histidine_acid_phosphatase"/>
</dbReference>
<dbReference type="InterPro" id="IPR000560">
    <property type="entry name" value="His_Pase_clade-2"/>
</dbReference>
<dbReference type="PANTHER" id="PTHR11567">
    <property type="entry name" value="ACID PHOSPHATASE-RELATED"/>
    <property type="match status" value="1"/>
</dbReference>
<feature type="chain" id="PRO_5007599608" description="acid phosphatase" evidence="8">
    <location>
        <begin position="21"/>
        <end position="410"/>
    </location>
</feature>
<dbReference type="EMBL" id="KQ434943">
    <property type="protein sequence ID" value="KZC12200.1"/>
    <property type="molecule type" value="Genomic_DNA"/>
</dbReference>
<evidence type="ECO:0000313" key="9">
    <source>
        <dbReference type="EMBL" id="KZC12200.1"/>
    </source>
</evidence>
<proteinExistence type="inferred from homology"/>
<dbReference type="PANTHER" id="PTHR11567:SF211">
    <property type="entry name" value="PROSTATIC ACID PHOSPHATASE"/>
    <property type="match status" value="1"/>
</dbReference>
<reference evidence="9 10" key="1">
    <citation type="submission" date="2015-07" db="EMBL/GenBank/DDBJ databases">
        <title>The genome of Dufourea novaeangliae.</title>
        <authorList>
            <person name="Pan H."/>
            <person name="Kapheim K."/>
        </authorList>
    </citation>
    <scope>NUCLEOTIDE SEQUENCE [LARGE SCALE GENOMIC DNA]</scope>
    <source>
        <strain evidence="9">0120121106</strain>
        <tissue evidence="9">Whole body</tissue>
    </source>
</reference>
<comment type="catalytic activity">
    <reaction evidence="1">
        <text>a phosphate monoester + H2O = an alcohol + phosphate</text>
        <dbReference type="Rhea" id="RHEA:15017"/>
        <dbReference type="ChEBI" id="CHEBI:15377"/>
        <dbReference type="ChEBI" id="CHEBI:30879"/>
        <dbReference type="ChEBI" id="CHEBI:43474"/>
        <dbReference type="ChEBI" id="CHEBI:67140"/>
        <dbReference type="EC" id="3.1.3.2"/>
    </reaction>
</comment>
<evidence type="ECO:0000256" key="8">
    <source>
        <dbReference type="SAM" id="SignalP"/>
    </source>
</evidence>
<keyword evidence="10" id="KW-1185">Reference proteome</keyword>
<dbReference type="Gene3D" id="3.40.50.1240">
    <property type="entry name" value="Phosphoglycerate mutase-like"/>
    <property type="match status" value="1"/>
</dbReference>
<comment type="similarity">
    <text evidence="2">Belongs to the histidine acid phosphatase family.</text>
</comment>
<keyword evidence="7" id="KW-0325">Glycoprotein</keyword>
<keyword evidence="5" id="KW-0378">Hydrolase</keyword>
<gene>
    <name evidence="9" type="ORF">WN55_03714</name>
</gene>
<dbReference type="EC" id="3.1.3.2" evidence="3"/>
<dbReference type="SUPFAM" id="SSF53254">
    <property type="entry name" value="Phosphoglycerate mutase-like"/>
    <property type="match status" value="1"/>
</dbReference>
<dbReference type="Pfam" id="PF00328">
    <property type="entry name" value="His_Phos_2"/>
    <property type="match status" value="1"/>
</dbReference>
<dbReference type="Proteomes" id="UP000076502">
    <property type="component" value="Unassembled WGS sequence"/>
</dbReference>
<keyword evidence="4 8" id="KW-0732">Signal</keyword>
<feature type="signal peptide" evidence="8">
    <location>
        <begin position="1"/>
        <end position="20"/>
    </location>
</feature>
<keyword evidence="6" id="KW-1015">Disulfide bond</keyword>
<evidence type="ECO:0000256" key="7">
    <source>
        <dbReference type="ARBA" id="ARBA00023180"/>
    </source>
</evidence>
<name>A0A154PLU9_DUFNO</name>
<dbReference type="OrthoDB" id="5821688at2759"/>
<protein>
    <recommendedName>
        <fullName evidence="3">acid phosphatase</fullName>
        <ecNumber evidence="3">3.1.3.2</ecNumber>
    </recommendedName>
</protein>
<evidence type="ECO:0000256" key="1">
    <source>
        <dbReference type="ARBA" id="ARBA00000032"/>
    </source>
</evidence>
<dbReference type="GO" id="GO:0003993">
    <property type="term" value="F:acid phosphatase activity"/>
    <property type="evidence" value="ECO:0007669"/>
    <property type="project" value="UniProtKB-EC"/>
</dbReference>
<sequence length="410" mass="47106">IKMKAIILSLLCVSMTSIHAIPELQFLQIVFAHKTYAPISDIINSNDTNFPTRLTYKHFDTAPIDMPNNGKLNMYNLGVHLRDVYDEFLGDVFTTRTVKVRTAGYPLSMMSSQLVNAGLWPPAEIQKWNNDVNWQPIPSDYLPMEYDTLLLGIHCPSFLSEMKTVLSSDQMEKVMLHHFPLLNYVSQHTGMKIQQPSEVALLYAVLETKADLNESLPYWAKDVFPDGEMYNVTLLEYDILSQTPLQKQLNGGTFIKEIITNSLKYIEGGISKEMKLMMYSGNDRNIAAILKSLDLWSPHIPNEAASVIFEMYYDNETQHHGIKINYYTGVEGNTIPLTIPNCTEICPLKTFLNTFFDLLPQNEQSLCHWRRIDFSDEELLLDNIIYNRSESHKLNSITIIFLFILVFFTY</sequence>
<dbReference type="STRING" id="178035.A0A154PLU9"/>
<evidence type="ECO:0000256" key="2">
    <source>
        <dbReference type="ARBA" id="ARBA00005375"/>
    </source>
</evidence>
<organism evidence="9 10">
    <name type="scientific">Dufourea novaeangliae</name>
    <name type="common">Sweat bee</name>
    <dbReference type="NCBI Taxonomy" id="178035"/>
    <lineage>
        <taxon>Eukaryota</taxon>
        <taxon>Metazoa</taxon>
        <taxon>Ecdysozoa</taxon>
        <taxon>Arthropoda</taxon>
        <taxon>Hexapoda</taxon>
        <taxon>Insecta</taxon>
        <taxon>Pterygota</taxon>
        <taxon>Neoptera</taxon>
        <taxon>Endopterygota</taxon>
        <taxon>Hymenoptera</taxon>
        <taxon>Apocrita</taxon>
        <taxon>Aculeata</taxon>
        <taxon>Apoidea</taxon>
        <taxon>Anthophila</taxon>
        <taxon>Halictidae</taxon>
        <taxon>Rophitinae</taxon>
        <taxon>Dufourea</taxon>
    </lineage>
</organism>
<evidence type="ECO:0000256" key="4">
    <source>
        <dbReference type="ARBA" id="ARBA00022729"/>
    </source>
</evidence>
<evidence type="ECO:0000256" key="3">
    <source>
        <dbReference type="ARBA" id="ARBA00012646"/>
    </source>
</evidence>